<organism evidence="2 3">
    <name type="scientific">Marasmius tenuissimus</name>
    <dbReference type="NCBI Taxonomy" id="585030"/>
    <lineage>
        <taxon>Eukaryota</taxon>
        <taxon>Fungi</taxon>
        <taxon>Dikarya</taxon>
        <taxon>Basidiomycota</taxon>
        <taxon>Agaricomycotina</taxon>
        <taxon>Agaricomycetes</taxon>
        <taxon>Agaricomycetidae</taxon>
        <taxon>Agaricales</taxon>
        <taxon>Marasmiineae</taxon>
        <taxon>Marasmiaceae</taxon>
        <taxon>Marasmius</taxon>
    </lineage>
</organism>
<keyword evidence="3" id="KW-1185">Reference proteome</keyword>
<sequence length="282" mass="32075">MAEATVSWDREMAEGSDEEVLANQENDGIDLRNVIQKVHEISKISHSSPQHLKDFKKSIKIVDALEREESQKLKLLNLILNVKAVNKFCQRNDLYWKYRVTAAERDVVSLVVEFLQVFREASKQMSAGHFPTLLSSLLVYTKLMHHIKTFIKSDIALLNPELKAGLEACKEKLEKYFDKSTYESEYYYAAADHQIKLALSKKNKDLFSDNWQQENDKAFHKNLAKYSTPTSTSPPSPPSLLRSSSISGMSNLFLDEELLGSHVSSNSTAETADVEYAQYLAF</sequence>
<dbReference type="InterPro" id="IPR012337">
    <property type="entry name" value="RNaseH-like_sf"/>
</dbReference>
<dbReference type="EMBL" id="JBBXMP010000379">
    <property type="protein sequence ID" value="KAL0058048.1"/>
    <property type="molecule type" value="Genomic_DNA"/>
</dbReference>
<reference evidence="2 3" key="1">
    <citation type="submission" date="2024-05" db="EMBL/GenBank/DDBJ databases">
        <title>A draft genome resource for the thread blight pathogen Marasmius tenuissimus strain MS-2.</title>
        <authorList>
            <person name="Yulfo-Soto G.E."/>
            <person name="Baruah I.K."/>
            <person name="Amoako-Attah I."/>
            <person name="Bukari Y."/>
            <person name="Meinhardt L.W."/>
            <person name="Bailey B.A."/>
            <person name="Cohen S.P."/>
        </authorList>
    </citation>
    <scope>NUCLEOTIDE SEQUENCE [LARGE SCALE GENOMIC DNA]</scope>
    <source>
        <strain evidence="2 3">MS-2</strain>
    </source>
</reference>
<dbReference type="Proteomes" id="UP001437256">
    <property type="component" value="Unassembled WGS sequence"/>
</dbReference>
<accession>A0ABR2Z9S0</accession>
<gene>
    <name evidence="2" type="ORF">AAF712_015288</name>
</gene>
<evidence type="ECO:0000313" key="2">
    <source>
        <dbReference type="EMBL" id="KAL0058048.1"/>
    </source>
</evidence>
<proteinExistence type="predicted"/>
<evidence type="ECO:0000313" key="3">
    <source>
        <dbReference type="Proteomes" id="UP001437256"/>
    </source>
</evidence>
<evidence type="ECO:0000256" key="1">
    <source>
        <dbReference type="SAM" id="MobiDB-lite"/>
    </source>
</evidence>
<dbReference type="SUPFAM" id="SSF53098">
    <property type="entry name" value="Ribonuclease H-like"/>
    <property type="match status" value="1"/>
</dbReference>
<protein>
    <submittedName>
        <fullName evidence="2">Uncharacterized protein</fullName>
    </submittedName>
</protein>
<name>A0ABR2Z9S0_9AGAR</name>
<comment type="caution">
    <text evidence="2">The sequence shown here is derived from an EMBL/GenBank/DDBJ whole genome shotgun (WGS) entry which is preliminary data.</text>
</comment>
<feature type="region of interest" description="Disordered" evidence="1">
    <location>
        <begin position="1"/>
        <end position="20"/>
    </location>
</feature>